<dbReference type="EMBL" id="MNPL01030415">
    <property type="protein sequence ID" value="OQR66969.1"/>
    <property type="molecule type" value="Genomic_DNA"/>
</dbReference>
<comment type="caution">
    <text evidence="1">The sequence shown here is derived from an EMBL/GenBank/DDBJ whole genome shotgun (WGS) entry which is preliminary data.</text>
</comment>
<reference evidence="1 2" key="1">
    <citation type="journal article" date="2017" name="Gigascience">
        <title>Draft genome of the honey bee ectoparasitic mite, Tropilaelaps mercedesae, is shaped by the parasitic life history.</title>
        <authorList>
            <person name="Dong X."/>
            <person name="Armstrong S.D."/>
            <person name="Xia D."/>
            <person name="Makepeace B.L."/>
            <person name="Darby A.C."/>
            <person name="Kadowaki T."/>
        </authorList>
    </citation>
    <scope>NUCLEOTIDE SEQUENCE [LARGE SCALE GENOMIC DNA]</scope>
    <source>
        <strain evidence="1">Wuxi-XJTLU</strain>
    </source>
</reference>
<dbReference type="Proteomes" id="UP000192247">
    <property type="component" value="Unassembled WGS sequence"/>
</dbReference>
<gene>
    <name evidence="1" type="ORF">BIW11_13812</name>
</gene>
<sequence length="288" mass="31819">MPAFTGFGKKVLLPGCGCCCEPGGGAAGLLSPMELQEMRYIPRRPNDLALDGLRGNGLPQNGALEPAADHPMSLDPYPPGPYPLPVMSPALSGCTVSSSDQQWERYSEWLHCIAVVTFDLELGQAIENVYPPCATLSEQEKLNICYLAFPDSNSACMGDTQFHFRIRREDKGRSMRLTEDQLHFNDLVPPALQIDADYLYGFAYFRQLQFTGWMVDTDRQSAARECGFARVYRLPFRAAFLQGAKTGGKEKQVIILTAERCSCPGAVTKSGVLRVPRWLETMPVPAQC</sequence>
<evidence type="ECO:0000313" key="2">
    <source>
        <dbReference type="Proteomes" id="UP000192247"/>
    </source>
</evidence>
<protein>
    <submittedName>
        <fullName evidence="1">Protein DENND6A-like</fullName>
    </submittedName>
</protein>
<dbReference type="PANTHER" id="PTHR13677">
    <property type="entry name" value="LD41638P"/>
    <property type="match status" value="1"/>
</dbReference>
<dbReference type="OrthoDB" id="10265409at2759"/>
<dbReference type="InParanoid" id="A0A1V9X0E4"/>
<dbReference type="GO" id="GO:0005085">
    <property type="term" value="F:guanyl-nucleotide exchange factor activity"/>
    <property type="evidence" value="ECO:0007669"/>
    <property type="project" value="InterPro"/>
</dbReference>
<dbReference type="STRING" id="418985.A0A1V9X0E4"/>
<organism evidence="1 2">
    <name type="scientific">Tropilaelaps mercedesae</name>
    <dbReference type="NCBI Taxonomy" id="418985"/>
    <lineage>
        <taxon>Eukaryota</taxon>
        <taxon>Metazoa</taxon>
        <taxon>Ecdysozoa</taxon>
        <taxon>Arthropoda</taxon>
        <taxon>Chelicerata</taxon>
        <taxon>Arachnida</taxon>
        <taxon>Acari</taxon>
        <taxon>Parasitiformes</taxon>
        <taxon>Mesostigmata</taxon>
        <taxon>Gamasina</taxon>
        <taxon>Dermanyssoidea</taxon>
        <taxon>Laelapidae</taxon>
        <taxon>Tropilaelaps</taxon>
    </lineage>
</organism>
<dbReference type="GO" id="GO:0055037">
    <property type="term" value="C:recycling endosome"/>
    <property type="evidence" value="ECO:0007669"/>
    <property type="project" value="TreeGrafter"/>
</dbReference>
<accession>A0A1V9X0E4</accession>
<dbReference type="AlphaFoldDB" id="A0A1V9X0E4"/>
<evidence type="ECO:0000313" key="1">
    <source>
        <dbReference type="EMBL" id="OQR66969.1"/>
    </source>
</evidence>
<name>A0A1V9X0E4_9ACAR</name>
<keyword evidence="2" id="KW-1185">Reference proteome</keyword>
<dbReference type="InterPro" id="IPR024224">
    <property type="entry name" value="DENND6"/>
</dbReference>
<proteinExistence type="predicted"/>
<dbReference type="PANTHER" id="PTHR13677:SF0">
    <property type="entry name" value="LD41638P"/>
    <property type="match status" value="1"/>
</dbReference>